<protein>
    <submittedName>
        <fullName evidence="1">Uncharacterized protein</fullName>
    </submittedName>
</protein>
<accession>A0A3B0M2V3</accession>
<organism evidence="1">
    <name type="scientific">Arsenophonus endosymbiont of Trialeurodes vaporariorum</name>
    <dbReference type="NCBI Taxonomy" id="235567"/>
    <lineage>
        <taxon>Bacteria</taxon>
        <taxon>Pseudomonadati</taxon>
        <taxon>Pseudomonadota</taxon>
        <taxon>Gammaproteobacteria</taxon>
        <taxon>Enterobacterales</taxon>
        <taxon>Morganellaceae</taxon>
        <taxon>Arsenophonus</taxon>
    </lineage>
</organism>
<dbReference type="AlphaFoldDB" id="A0A3B0M2V3"/>
<proteinExistence type="predicted"/>
<evidence type="ECO:0000313" key="1">
    <source>
        <dbReference type="EMBL" id="SSW96543.1"/>
    </source>
</evidence>
<reference evidence="1" key="1">
    <citation type="submission" date="2018-04" db="EMBL/GenBank/DDBJ databases">
        <authorList>
            <person name="Go L.Y."/>
            <person name="Mitchell J.A."/>
        </authorList>
    </citation>
    <scope>NUCLEOTIDE SEQUENCE</scope>
    <source>
        <strain evidence="1">ARTV</strain>
    </source>
</reference>
<gene>
    <name evidence="1" type="ORF">ARTV_3012</name>
</gene>
<dbReference type="EMBL" id="UFQR01000020">
    <property type="protein sequence ID" value="SSW96543.1"/>
    <property type="molecule type" value="Genomic_DNA"/>
</dbReference>
<name>A0A3B0M2V3_9GAMM</name>
<sequence>MREVSFSRTIRVKAICTYCKNDCGHYYFSVGEYNLICFNCVDEMKKQADKKRHELKEAEIQEVALDIQKSLYVKDAIIAKNNAITLYSVGYRKIKSYKDFK</sequence>